<dbReference type="CDD" id="cd00067">
    <property type="entry name" value="GAL4"/>
    <property type="match status" value="1"/>
</dbReference>
<keyword evidence="2" id="KW-0539">Nucleus</keyword>
<keyword evidence="1" id="KW-0479">Metal-binding</keyword>
<feature type="region of interest" description="Disordered" evidence="3">
    <location>
        <begin position="1"/>
        <end position="42"/>
    </location>
</feature>
<dbReference type="CDD" id="cd12148">
    <property type="entry name" value="fungal_TF_MHR"/>
    <property type="match status" value="1"/>
</dbReference>
<gene>
    <name evidence="5" type="ORF">QQX98_004431</name>
</gene>
<evidence type="ECO:0000256" key="3">
    <source>
        <dbReference type="SAM" id="MobiDB-lite"/>
    </source>
</evidence>
<dbReference type="InterPro" id="IPR036864">
    <property type="entry name" value="Zn2-C6_fun-type_DNA-bd_sf"/>
</dbReference>
<sequence>MEPRTDSPAAGGTSSRKYTIRSNFGHARQPRSRKNRPCDACRRRKTACVIPDKPPCLFCSSRGLVCRSSAALAASEPRGATTTPEASPLSNGPDSSEAVPSPASTEHHSVDETFAPSAVVHDGLVRTPVAEDVHPTASYGLSAPDPPESPIHALEDLRERTSHSMGLASEQDTYFMDSFRSLLLSEEDEVDANIVQVYDGSAQPHHHPVHFLLLLNGFPDHTNHAMREASDAIEKIVFPHGPALVRLYFKYVHPAYPVVSKVRFLRQYAVAKLELPASLRGSVYALASVFWERDPSLKGPCPFEQHEVFVHCHTTIRRELEAPNLYKLQACLLLSHLMPPAIDSVETPSTWVLASQSTACAQMIGLHQDPSSWTIALWEKRLRKKLWWAAYAADCWSAVCHGNPPHIGYETFDTPPPTLDDLRFDEDVPVDLRYMVDPDSFEFQVSDGARFLEMVNISRNLRTILDSSL</sequence>
<feature type="domain" description="Zn(2)-C6 fungal-type" evidence="4">
    <location>
        <begin position="37"/>
        <end position="68"/>
    </location>
</feature>
<feature type="compositionally biased region" description="Polar residues" evidence="3">
    <location>
        <begin position="12"/>
        <end position="22"/>
    </location>
</feature>
<evidence type="ECO:0000259" key="4">
    <source>
        <dbReference type="PROSITE" id="PS50048"/>
    </source>
</evidence>
<evidence type="ECO:0000313" key="6">
    <source>
        <dbReference type="Proteomes" id="UP001498476"/>
    </source>
</evidence>
<dbReference type="InterPro" id="IPR001138">
    <property type="entry name" value="Zn2Cys6_DnaBD"/>
</dbReference>
<keyword evidence="6" id="KW-1185">Reference proteome</keyword>
<dbReference type="Proteomes" id="UP001498476">
    <property type="component" value="Unassembled WGS sequence"/>
</dbReference>
<dbReference type="Pfam" id="PF04082">
    <property type="entry name" value="Fungal_trans"/>
    <property type="match status" value="1"/>
</dbReference>
<dbReference type="PROSITE" id="PS50048">
    <property type="entry name" value="ZN2_CY6_FUNGAL_2"/>
    <property type="match status" value="1"/>
</dbReference>
<proteinExistence type="predicted"/>
<comment type="caution">
    <text evidence="5">The sequence shown here is derived from an EMBL/GenBank/DDBJ whole genome shotgun (WGS) entry which is preliminary data.</text>
</comment>
<dbReference type="InterPro" id="IPR007219">
    <property type="entry name" value="XnlR_reg_dom"/>
</dbReference>
<feature type="region of interest" description="Disordered" evidence="3">
    <location>
        <begin position="73"/>
        <end position="109"/>
    </location>
</feature>
<evidence type="ECO:0000256" key="2">
    <source>
        <dbReference type="ARBA" id="ARBA00023242"/>
    </source>
</evidence>
<reference evidence="5 6" key="1">
    <citation type="journal article" date="2025" name="Microbiol. Resour. Announc.">
        <title>Draft genome sequences for Neonectria magnoliae and Neonectria punicea, canker pathogens of Liriodendron tulipifera and Acer saccharum in West Virginia.</title>
        <authorList>
            <person name="Petronek H.M."/>
            <person name="Kasson M.T."/>
            <person name="Metheny A.M."/>
            <person name="Stauder C.M."/>
            <person name="Lovett B."/>
            <person name="Lynch S.C."/>
            <person name="Garnas J.R."/>
            <person name="Kasson L.R."/>
            <person name="Stajich J.E."/>
        </authorList>
    </citation>
    <scope>NUCLEOTIDE SEQUENCE [LARGE SCALE GENOMIC DNA]</scope>
    <source>
        <strain evidence="5 6">NRRL 64653</strain>
    </source>
</reference>
<dbReference type="PANTHER" id="PTHR31668">
    <property type="entry name" value="GLUCOSE TRANSPORT TRANSCRIPTION REGULATOR RGT1-RELATED-RELATED"/>
    <property type="match status" value="1"/>
</dbReference>
<accession>A0ABR1H901</accession>
<dbReference type="PANTHER" id="PTHR31668:SF23">
    <property type="entry name" value="ZN(II)2CYS6 TRANSCRIPTION FACTOR (EUROFUNG)"/>
    <property type="match status" value="1"/>
</dbReference>
<dbReference type="SUPFAM" id="SSF57701">
    <property type="entry name" value="Zn2/Cys6 DNA-binding domain"/>
    <property type="match status" value="1"/>
</dbReference>
<dbReference type="EMBL" id="JAZAVJ010000055">
    <property type="protein sequence ID" value="KAK7417610.1"/>
    <property type="molecule type" value="Genomic_DNA"/>
</dbReference>
<protein>
    <recommendedName>
        <fullName evidence="4">Zn(2)-C6 fungal-type domain-containing protein</fullName>
    </recommendedName>
</protein>
<dbReference type="SMART" id="SM00906">
    <property type="entry name" value="Fungal_trans"/>
    <property type="match status" value="1"/>
</dbReference>
<feature type="compositionally biased region" description="Polar residues" evidence="3">
    <location>
        <begin position="80"/>
        <end position="94"/>
    </location>
</feature>
<name>A0ABR1H901_9HYPO</name>
<organism evidence="5 6">
    <name type="scientific">Neonectria punicea</name>
    <dbReference type="NCBI Taxonomy" id="979145"/>
    <lineage>
        <taxon>Eukaryota</taxon>
        <taxon>Fungi</taxon>
        <taxon>Dikarya</taxon>
        <taxon>Ascomycota</taxon>
        <taxon>Pezizomycotina</taxon>
        <taxon>Sordariomycetes</taxon>
        <taxon>Hypocreomycetidae</taxon>
        <taxon>Hypocreales</taxon>
        <taxon>Nectriaceae</taxon>
        <taxon>Neonectria</taxon>
    </lineage>
</organism>
<evidence type="ECO:0000313" key="5">
    <source>
        <dbReference type="EMBL" id="KAK7417610.1"/>
    </source>
</evidence>
<evidence type="ECO:0000256" key="1">
    <source>
        <dbReference type="ARBA" id="ARBA00022723"/>
    </source>
</evidence>
<dbReference type="InterPro" id="IPR050797">
    <property type="entry name" value="Carb_Metab_Trans_Reg"/>
</dbReference>
<dbReference type="PROSITE" id="PS00463">
    <property type="entry name" value="ZN2_CY6_FUNGAL_1"/>
    <property type="match status" value="1"/>
</dbReference>